<feature type="non-terminal residue" evidence="2">
    <location>
        <position position="1"/>
    </location>
</feature>
<evidence type="ECO:0000313" key="2">
    <source>
        <dbReference type="EMBL" id="GFD54502.1"/>
    </source>
</evidence>
<protein>
    <submittedName>
        <fullName evidence="2">Uncharacterized protein</fullName>
    </submittedName>
</protein>
<accession>A0A699X353</accession>
<dbReference type="AlphaFoldDB" id="A0A699X353"/>
<gene>
    <name evidence="2" type="ORF">Tci_926471</name>
</gene>
<organism evidence="2">
    <name type="scientific">Tanacetum cinerariifolium</name>
    <name type="common">Dalmatian daisy</name>
    <name type="synonym">Chrysanthemum cinerariifolium</name>
    <dbReference type="NCBI Taxonomy" id="118510"/>
    <lineage>
        <taxon>Eukaryota</taxon>
        <taxon>Viridiplantae</taxon>
        <taxon>Streptophyta</taxon>
        <taxon>Embryophyta</taxon>
        <taxon>Tracheophyta</taxon>
        <taxon>Spermatophyta</taxon>
        <taxon>Magnoliopsida</taxon>
        <taxon>eudicotyledons</taxon>
        <taxon>Gunneridae</taxon>
        <taxon>Pentapetalae</taxon>
        <taxon>asterids</taxon>
        <taxon>campanulids</taxon>
        <taxon>Asterales</taxon>
        <taxon>Asteraceae</taxon>
        <taxon>Asteroideae</taxon>
        <taxon>Anthemideae</taxon>
        <taxon>Anthemidinae</taxon>
        <taxon>Tanacetum</taxon>
    </lineage>
</organism>
<reference evidence="2" key="1">
    <citation type="journal article" date="2019" name="Sci. Rep.">
        <title>Draft genome of Tanacetum cinerariifolium, the natural source of mosquito coil.</title>
        <authorList>
            <person name="Yamashiro T."/>
            <person name="Shiraishi A."/>
            <person name="Satake H."/>
            <person name="Nakayama K."/>
        </authorList>
    </citation>
    <scope>NUCLEOTIDE SEQUENCE</scope>
</reference>
<name>A0A699X353_TANCI</name>
<feature type="non-terminal residue" evidence="2">
    <location>
        <position position="60"/>
    </location>
</feature>
<proteinExistence type="predicted"/>
<comment type="caution">
    <text evidence="2">The sequence shown here is derived from an EMBL/GenBank/DDBJ whole genome shotgun (WGS) entry which is preliminary data.</text>
</comment>
<dbReference type="EMBL" id="BKCJ011806615">
    <property type="protein sequence ID" value="GFD54502.1"/>
    <property type="molecule type" value="Genomic_DNA"/>
</dbReference>
<evidence type="ECO:0000256" key="1">
    <source>
        <dbReference type="SAM" id="MobiDB-lite"/>
    </source>
</evidence>
<sequence>YKRFIEMVQVYYEEAERSLQGKGPKDEVVGNSSGTPHVKDPLGHKGMTVEIESAMEGRSQ</sequence>
<feature type="region of interest" description="Disordered" evidence="1">
    <location>
        <begin position="18"/>
        <end position="60"/>
    </location>
</feature>
<feature type="compositionally biased region" description="Basic and acidic residues" evidence="1">
    <location>
        <begin position="18"/>
        <end position="28"/>
    </location>
</feature>